<organism evidence="2">
    <name type="scientific">uncultured Frankineae bacterium</name>
    <dbReference type="NCBI Taxonomy" id="437475"/>
    <lineage>
        <taxon>Bacteria</taxon>
        <taxon>Bacillati</taxon>
        <taxon>Actinomycetota</taxon>
        <taxon>Actinomycetes</taxon>
        <taxon>Frankiales</taxon>
        <taxon>environmental samples</taxon>
    </lineage>
</organism>
<feature type="non-terminal residue" evidence="2">
    <location>
        <position position="1"/>
    </location>
</feature>
<feature type="compositionally biased region" description="Basic and acidic residues" evidence="1">
    <location>
        <begin position="77"/>
        <end position="91"/>
    </location>
</feature>
<name>A0A6J4LQW9_9ACTN</name>
<reference evidence="2" key="1">
    <citation type="submission" date="2020-02" db="EMBL/GenBank/DDBJ databases">
        <authorList>
            <person name="Meier V. D."/>
        </authorList>
    </citation>
    <scope>NUCLEOTIDE SEQUENCE</scope>
    <source>
        <strain evidence="2">AVDCRST_MAG16</strain>
    </source>
</reference>
<protein>
    <submittedName>
        <fullName evidence="2">Uncharacterized protein</fullName>
    </submittedName>
</protein>
<feature type="region of interest" description="Disordered" evidence="1">
    <location>
        <begin position="17"/>
        <end position="91"/>
    </location>
</feature>
<evidence type="ECO:0000313" key="2">
    <source>
        <dbReference type="EMBL" id="CAA9339642.1"/>
    </source>
</evidence>
<dbReference type="EMBL" id="CADCUE010000153">
    <property type="protein sequence ID" value="CAA9339642.1"/>
    <property type="molecule type" value="Genomic_DNA"/>
</dbReference>
<sequence length="91" mass="9860">RLGTLVGDIALADRRRRALPRRDAGRPGPGRQVGGRALAHEGLHVPEPPRRDRSAAGRGPAHGLRRDHRLPGAPPDPRSEDAQGPLRRLDV</sequence>
<proteinExistence type="predicted"/>
<feature type="non-terminal residue" evidence="2">
    <location>
        <position position="91"/>
    </location>
</feature>
<gene>
    <name evidence="2" type="ORF">AVDCRST_MAG16-1737</name>
</gene>
<evidence type="ECO:0000256" key="1">
    <source>
        <dbReference type="SAM" id="MobiDB-lite"/>
    </source>
</evidence>
<dbReference type="AlphaFoldDB" id="A0A6J4LQW9"/>
<accession>A0A6J4LQW9</accession>
<feature type="compositionally biased region" description="Basic and acidic residues" evidence="1">
    <location>
        <begin position="38"/>
        <end position="55"/>
    </location>
</feature>